<feature type="region of interest" description="Disordered" evidence="1">
    <location>
        <begin position="1"/>
        <end position="34"/>
    </location>
</feature>
<gene>
    <name evidence="2" type="ORF">DXG03_004657</name>
</gene>
<evidence type="ECO:0000313" key="3">
    <source>
        <dbReference type="Proteomes" id="UP000775547"/>
    </source>
</evidence>
<keyword evidence="3" id="KW-1185">Reference proteome</keyword>
<organism evidence="2 3">
    <name type="scientific">Asterophora parasitica</name>
    <dbReference type="NCBI Taxonomy" id="117018"/>
    <lineage>
        <taxon>Eukaryota</taxon>
        <taxon>Fungi</taxon>
        <taxon>Dikarya</taxon>
        <taxon>Basidiomycota</taxon>
        <taxon>Agaricomycotina</taxon>
        <taxon>Agaricomycetes</taxon>
        <taxon>Agaricomycetidae</taxon>
        <taxon>Agaricales</taxon>
        <taxon>Tricholomatineae</taxon>
        <taxon>Lyophyllaceae</taxon>
        <taxon>Asterophora</taxon>
    </lineage>
</organism>
<dbReference type="EMBL" id="JABCKV010000281">
    <property type="protein sequence ID" value="KAG5641605.1"/>
    <property type="molecule type" value="Genomic_DNA"/>
</dbReference>
<reference evidence="2" key="1">
    <citation type="submission" date="2020-07" db="EMBL/GenBank/DDBJ databases">
        <authorList>
            <person name="Nieuwenhuis M."/>
            <person name="Van De Peppel L.J.J."/>
        </authorList>
    </citation>
    <scope>NUCLEOTIDE SEQUENCE</scope>
    <source>
        <strain evidence="2">AP01</strain>
        <tissue evidence="2">Mycelium</tissue>
    </source>
</reference>
<sequence length="132" mass="14228">MPKQTPNKPKSEPFYLASRHSQNRSSSSSRTLESTLAEEIRADLSTSQTSSSSRTLEATMHDLLYEDISLSEKEADDESELEKLVSALSFPSGDSELARLLRSGLPRASPSAVTGGGQGSSFSRPSKGMQSM</sequence>
<dbReference type="Proteomes" id="UP000775547">
    <property type="component" value="Unassembled WGS sequence"/>
</dbReference>
<protein>
    <submittedName>
        <fullName evidence="2">Uncharacterized protein</fullName>
    </submittedName>
</protein>
<dbReference type="AlphaFoldDB" id="A0A9P7G6B9"/>
<proteinExistence type="predicted"/>
<evidence type="ECO:0000313" key="2">
    <source>
        <dbReference type="EMBL" id="KAG5641605.1"/>
    </source>
</evidence>
<feature type="compositionally biased region" description="Low complexity" evidence="1">
    <location>
        <begin position="18"/>
        <end position="30"/>
    </location>
</feature>
<accession>A0A9P7G6B9</accession>
<reference evidence="2" key="2">
    <citation type="submission" date="2021-10" db="EMBL/GenBank/DDBJ databases">
        <title>Phylogenomics reveals ancestral predisposition of the termite-cultivated fungus Termitomyces towards a domesticated lifestyle.</title>
        <authorList>
            <person name="Auxier B."/>
            <person name="Grum-Grzhimaylo A."/>
            <person name="Cardenas M.E."/>
            <person name="Lodge J.D."/>
            <person name="Laessoe T."/>
            <person name="Pedersen O."/>
            <person name="Smith M.E."/>
            <person name="Kuyper T.W."/>
            <person name="Franco-Molano E.A."/>
            <person name="Baroni T.J."/>
            <person name="Aanen D.K."/>
        </authorList>
    </citation>
    <scope>NUCLEOTIDE SEQUENCE</scope>
    <source>
        <strain evidence="2">AP01</strain>
        <tissue evidence="2">Mycelium</tissue>
    </source>
</reference>
<name>A0A9P7G6B9_9AGAR</name>
<evidence type="ECO:0000256" key="1">
    <source>
        <dbReference type="SAM" id="MobiDB-lite"/>
    </source>
</evidence>
<feature type="region of interest" description="Disordered" evidence="1">
    <location>
        <begin position="106"/>
        <end position="132"/>
    </location>
</feature>
<feature type="compositionally biased region" description="Polar residues" evidence="1">
    <location>
        <begin position="120"/>
        <end position="132"/>
    </location>
</feature>
<comment type="caution">
    <text evidence="2">The sequence shown here is derived from an EMBL/GenBank/DDBJ whole genome shotgun (WGS) entry which is preliminary data.</text>
</comment>